<dbReference type="GeneID" id="9044094"/>
<dbReference type="AlphaFoldDB" id="C5LR19"/>
<feature type="non-terminal residue" evidence="1">
    <location>
        <position position="1"/>
    </location>
</feature>
<protein>
    <recommendedName>
        <fullName evidence="3">SPX domain-containing protein</fullName>
    </recommendedName>
</protein>
<organism evidence="2">
    <name type="scientific">Perkinsus marinus (strain ATCC 50983 / TXsc)</name>
    <dbReference type="NCBI Taxonomy" id="423536"/>
    <lineage>
        <taxon>Eukaryota</taxon>
        <taxon>Sar</taxon>
        <taxon>Alveolata</taxon>
        <taxon>Perkinsozoa</taxon>
        <taxon>Perkinsea</taxon>
        <taxon>Perkinsida</taxon>
        <taxon>Perkinsidae</taxon>
        <taxon>Perkinsus</taxon>
    </lineage>
</organism>
<accession>C5LR19</accession>
<keyword evidence="2" id="KW-1185">Reference proteome</keyword>
<dbReference type="Proteomes" id="UP000007800">
    <property type="component" value="Unassembled WGS sequence"/>
</dbReference>
<dbReference type="InParanoid" id="C5LR19"/>
<reference evidence="1 2" key="1">
    <citation type="submission" date="2008-07" db="EMBL/GenBank/DDBJ databases">
        <authorList>
            <person name="El-Sayed N."/>
            <person name="Caler E."/>
            <person name="Inman J."/>
            <person name="Amedeo P."/>
            <person name="Hass B."/>
            <person name="Wortman J."/>
        </authorList>
    </citation>
    <scope>NUCLEOTIDE SEQUENCE [LARGE SCALE GENOMIC DNA]</scope>
    <source>
        <strain evidence="2">ATCC 50983 / TXsc</strain>
    </source>
</reference>
<dbReference type="EMBL" id="GG684654">
    <property type="protein sequence ID" value="EER00904.1"/>
    <property type="molecule type" value="Genomic_DNA"/>
</dbReference>
<evidence type="ECO:0000313" key="1">
    <source>
        <dbReference type="EMBL" id="EER00904.1"/>
    </source>
</evidence>
<evidence type="ECO:0000313" key="2">
    <source>
        <dbReference type="Proteomes" id="UP000007800"/>
    </source>
</evidence>
<gene>
    <name evidence="1" type="ORF">Pmar_PMAR002974</name>
</gene>
<evidence type="ECO:0008006" key="3">
    <source>
        <dbReference type="Google" id="ProtNLM"/>
    </source>
</evidence>
<dbReference type="RefSeq" id="XP_002768186.1">
    <property type="nucleotide sequence ID" value="XM_002768140.1"/>
</dbReference>
<dbReference type="OrthoDB" id="10331202at2759"/>
<name>C5LR19_PERM5</name>
<sequence length="146" mass="15711">TIVGILSSASIDTPSPAVSDLIAKMNNAIPALNDLMAYCEVNIAGFRKITKKYYKKTADTTRQFPGFRNAIINSKLQHAYVTCCRMRDSATRAFPSRPVTAVDPVGDEILAALPLLSENALLVYLESTTSQSRALGRSRSSSAGAL</sequence>
<feature type="non-terminal residue" evidence="1">
    <location>
        <position position="146"/>
    </location>
</feature>
<proteinExistence type="predicted"/>